<dbReference type="EMBL" id="BRPK01000016">
    <property type="protein sequence ID" value="GLB44120.1"/>
    <property type="molecule type" value="Genomic_DNA"/>
</dbReference>
<evidence type="ECO:0000313" key="2">
    <source>
        <dbReference type="Proteomes" id="UP001063166"/>
    </source>
</evidence>
<accession>A0A9P3PY12</accession>
<dbReference type="Proteomes" id="UP001063166">
    <property type="component" value="Unassembled WGS sequence"/>
</dbReference>
<dbReference type="OrthoDB" id="302966at2759"/>
<dbReference type="AlphaFoldDB" id="A0A9P3PY12"/>
<evidence type="ECO:0000313" key="1">
    <source>
        <dbReference type="EMBL" id="GLB44120.1"/>
    </source>
</evidence>
<sequence length="376" mass="42736">MSTSAETNFAEPRGNELPEFREALNFIYKFESALSSEQAAQDWKPPPLEEGHRGRYLWTDAFGVIDFLTLYGLTSQPHFLTFARTLIETVHDVLGRTRDGSRRLPGATDQNPVGGGLRIGKLAESGPDGDGQYHHYLTIWMFALNRYSVAASDSRYNTLAIQLAKAIHPRFVTNRGTSRPRISWKMSMDLTRPLVPSQGNLDPFDGYVVFGLLDQHKTGGVQGLKDEISDYKEIIHLLWSGYHSSDPLDLGMTLWTVHWKLDEEWARHMKGRALVGLRQLEEYGEFDNPPGYRLAFREFGSVMGVKCHDELATEPYWRPRWINKVLEAWKTAGQVPVPKKDSRLKSTLAPITEVMYSAALIPGAFRKGWMEDHVKR</sequence>
<reference evidence="1" key="1">
    <citation type="submission" date="2022-07" db="EMBL/GenBank/DDBJ databases">
        <title>The genome of Lyophyllum shimeji provides insight into the initial evolution of ectomycorrhizal fungal genome.</title>
        <authorList>
            <person name="Kobayashi Y."/>
            <person name="Shibata T."/>
            <person name="Hirakawa H."/>
            <person name="Shigenobu S."/>
            <person name="Nishiyama T."/>
            <person name="Yamada A."/>
            <person name="Hasebe M."/>
            <person name="Kawaguchi M."/>
        </authorList>
    </citation>
    <scope>NUCLEOTIDE SEQUENCE</scope>
    <source>
        <strain evidence="1">AT787</strain>
    </source>
</reference>
<keyword evidence="2" id="KW-1185">Reference proteome</keyword>
<protein>
    <submittedName>
        <fullName evidence="1">Uncharacterized protein</fullName>
    </submittedName>
</protein>
<gene>
    <name evidence="1" type="ORF">LshimejAT787_1600500</name>
</gene>
<organism evidence="1 2">
    <name type="scientific">Lyophyllum shimeji</name>
    <name type="common">Hon-shimeji</name>
    <name type="synonym">Tricholoma shimeji</name>
    <dbReference type="NCBI Taxonomy" id="47721"/>
    <lineage>
        <taxon>Eukaryota</taxon>
        <taxon>Fungi</taxon>
        <taxon>Dikarya</taxon>
        <taxon>Basidiomycota</taxon>
        <taxon>Agaricomycotina</taxon>
        <taxon>Agaricomycetes</taxon>
        <taxon>Agaricomycetidae</taxon>
        <taxon>Agaricales</taxon>
        <taxon>Tricholomatineae</taxon>
        <taxon>Lyophyllaceae</taxon>
        <taxon>Lyophyllum</taxon>
    </lineage>
</organism>
<comment type="caution">
    <text evidence="1">The sequence shown here is derived from an EMBL/GenBank/DDBJ whole genome shotgun (WGS) entry which is preliminary data.</text>
</comment>
<name>A0A9P3PY12_LYOSH</name>
<proteinExistence type="predicted"/>